<evidence type="ECO:0000313" key="2">
    <source>
        <dbReference type="EMBL" id="OAQ86115.1"/>
    </source>
</evidence>
<organism evidence="2 3">
    <name type="scientific">Purpureocillium lilacinum</name>
    <name type="common">Paecilomyces lilacinus</name>
    <dbReference type="NCBI Taxonomy" id="33203"/>
    <lineage>
        <taxon>Eukaryota</taxon>
        <taxon>Fungi</taxon>
        <taxon>Dikarya</taxon>
        <taxon>Ascomycota</taxon>
        <taxon>Pezizomycotina</taxon>
        <taxon>Sordariomycetes</taxon>
        <taxon>Hypocreomycetidae</taxon>
        <taxon>Hypocreales</taxon>
        <taxon>Ophiocordycipitaceae</taxon>
        <taxon>Purpureocillium</taxon>
    </lineage>
</organism>
<dbReference type="AlphaFoldDB" id="A0A179H7D6"/>
<gene>
    <name evidence="2" type="ORF">VFPBJ_00155</name>
</gene>
<comment type="caution">
    <text evidence="2">The sequence shown here is derived from an EMBL/GenBank/DDBJ whole genome shotgun (WGS) entry which is preliminary data.</text>
</comment>
<feature type="chain" id="PRO_5008103342" evidence="1">
    <location>
        <begin position="21"/>
        <end position="262"/>
    </location>
</feature>
<evidence type="ECO:0000313" key="3">
    <source>
        <dbReference type="Proteomes" id="UP000078240"/>
    </source>
</evidence>
<proteinExistence type="predicted"/>
<feature type="signal peptide" evidence="1">
    <location>
        <begin position="1"/>
        <end position="20"/>
    </location>
</feature>
<dbReference type="Proteomes" id="UP000078240">
    <property type="component" value="Unassembled WGS sequence"/>
</dbReference>
<reference evidence="2 3" key="1">
    <citation type="submission" date="2016-01" db="EMBL/GenBank/DDBJ databases">
        <title>Biosynthesis of antibiotic leucinostatins and their inhibition on Phytophthora in bio-control Purpureocillium lilacinum.</title>
        <authorList>
            <person name="Wang G."/>
            <person name="Liu Z."/>
            <person name="Lin R."/>
            <person name="Li E."/>
            <person name="Mao Z."/>
            <person name="Ling J."/>
            <person name="Yin W."/>
            <person name="Xie B."/>
        </authorList>
    </citation>
    <scope>NUCLEOTIDE SEQUENCE [LARGE SCALE GENOMIC DNA]</scope>
    <source>
        <strain evidence="2">PLBJ-1</strain>
    </source>
</reference>
<protein>
    <submittedName>
        <fullName evidence="2">Uncharacterized protein</fullName>
    </submittedName>
</protein>
<evidence type="ECO:0000256" key="1">
    <source>
        <dbReference type="SAM" id="SignalP"/>
    </source>
</evidence>
<name>A0A179H7D6_PURLI</name>
<dbReference type="EMBL" id="LSBH01000001">
    <property type="protein sequence ID" value="OAQ86115.1"/>
    <property type="molecule type" value="Genomic_DNA"/>
</dbReference>
<keyword evidence="1" id="KW-0732">Signal</keyword>
<sequence length="262" mass="29418">MKATIASLALACGTAVATLSDPNSLTQADLQNLETTEAHDCWPDVIVKGPKGKETFTGVVRCAIYLPGNQQQLMGPSGIKSLCGEDDCVDCKRIDKGTTRYECRLKDYPEKDILTPQRTRSQLLNRSVYSVCYNDRKIRLTTSDPKDCVAVLNNCVTQIDNGQDPEVVGQMAVFCAEETHYSTSPKRQRQIYKKECRKDIKKPKPGFRTMSMDDCVKARAVVDAAVKARLGKMPKLQRWDMETRQNVFKEEYNKVFMVSGSQ</sequence>
<accession>A0A179H7D6</accession>